<dbReference type="AlphaFoldDB" id="A0A7Z0MQI5"/>
<gene>
    <name evidence="2" type="ORF">H0A75_08215</name>
</gene>
<dbReference type="Pfam" id="PF13793">
    <property type="entry name" value="Pribosyltran_N"/>
    <property type="match status" value="1"/>
</dbReference>
<name>A0A7Z0MQI5_9GAMM</name>
<sequence length="66" mass="7575">MRFELLCKATRQQGVKRITLVAPYLCYMRQDIANPMALSSKPTLSGKCGRHVVVDNYGRSHFVFRD</sequence>
<accession>A0A7Z0MQI5</accession>
<proteinExistence type="predicted"/>
<evidence type="ECO:0000313" key="2">
    <source>
        <dbReference type="EMBL" id="NYT47537.1"/>
    </source>
</evidence>
<dbReference type="Gene3D" id="3.40.50.2020">
    <property type="match status" value="1"/>
</dbReference>
<dbReference type="GO" id="GO:0016301">
    <property type="term" value="F:kinase activity"/>
    <property type="evidence" value="ECO:0007669"/>
    <property type="project" value="UniProtKB-KW"/>
</dbReference>
<organism evidence="2 3">
    <name type="scientific">Candidatus Methanofishera endochildressiae</name>
    <dbReference type="NCBI Taxonomy" id="2738884"/>
    <lineage>
        <taxon>Bacteria</taxon>
        <taxon>Pseudomonadati</taxon>
        <taxon>Pseudomonadota</taxon>
        <taxon>Gammaproteobacteria</taxon>
        <taxon>Candidatus Methanofishera</taxon>
    </lineage>
</organism>
<dbReference type="Proteomes" id="UP000537890">
    <property type="component" value="Unassembled WGS sequence"/>
</dbReference>
<dbReference type="InterPro" id="IPR029099">
    <property type="entry name" value="Pribosyltran_N"/>
</dbReference>
<dbReference type="SUPFAM" id="SSF53271">
    <property type="entry name" value="PRTase-like"/>
    <property type="match status" value="1"/>
</dbReference>
<evidence type="ECO:0000259" key="1">
    <source>
        <dbReference type="Pfam" id="PF13793"/>
    </source>
</evidence>
<comment type="caution">
    <text evidence="2">The sequence shown here is derived from an EMBL/GenBank/DDBJ whole genome shotgun (WGS) entry which is preliminary data.</text>
</comment>
<evidence type="ECO:0000313" key="3">
    <source>
        <dbReference type="Proteomes" id="UP000537890"/>
    </source>
</evidence>
<dbReference type="InterPro" id="IPR029057">
    <property type="entry name" value="PRTase-like"/>
</dbReference>
<dbReference type="EMBL" id="JACCHS010000172">
    <property type="protein sequence ID" value="NYT47537.1"/>
    <property type="molecule type" value="Genomic_DNA"/>
</dbReference>
<reference evidence="2 3" key="1">
    <citation type="submission" date="2020-05" db="EMBL/GenBank/DDBJ databases">
        <title>Horizontal transmission and recombination maintain forever young bacterial symbiont genomes.</title>
        <authorList>
            <person name="Russell S.L."/>
            <person name="Pepper-Tunick E."/>
            <person name="Svedberg J."/>
            <person name="Byrne A."/>
            <person name="Ruelas Castillo J."/>
            <person name="Vollmers C."/>
            <person name="Beinart R.A."/>
            <person name="Corbett-Detig R."/>
        </authorList>
    </citation>
    <scope>NUCLEOTIDE SEQUENCE [LARGE SCALE GENOMIC DNA]</scope>
    <source>
        <strain evidence="2">4727-3</strain>
    </source>
</reference>
<feature type="domain" description="Ribose-phosphate pyrophosphokinase N-terminal" evidence="1">
    <location>
        <begin position="1"/>
        <end position="33"/>
    </location>
</feature>
<protein>
    <submittedName>
        <fullName evidence="2">Ribose-phosphate pyrophosphokinase-like domain-containing protein</fullName>
    </submittedName>
</protein>
<keyword evidence="2" id="KW-0418">Kinase</keyword>
<keyword evidence="2" id="KW-0808">Transferase</keyword>